<proteinExistence type="predicted"/>
<evidence type="ECO:0000313" key="2">
    <source>
        <dbReference type="Proteomes" id="UP001047646"/>
    </source>
</evidence>
<dbReference type="RefSeq" id="WP_217847586.1">
    <property type="nucleotide sequence ID" value="NZ_CP077073.1"/>
</dbReference>
<protein>
    <submittedName>
        <fullName evidence="1">Uncharacterized protein</fullName>
    </submittedName>
</protein>
<reference evidence="1" key="1">
    <citation type="journal article" date="2021" name="Microorganisms">
        <title>The Ever-Expanding Pseudomonas Genus: Description of 43 New Species and Partition of the Pseudomonas putida Group.</title>
        <authorList>
            <person name="Girard L."/>
            <person name="Lood C."/>
            <person name="Hofte M."/>
            <person name="Vandamme P."/>
            <person name="Rokni-Zadeh H."/>
            <person name="van Noort V."/>
            <person name="Lavigne R."/>
            <person name="De Mot R."/>
        </authorList>
    </citation>
    <scope>NUCLEOTIDE SEQUENCE</scope>
    <source>
        <strain evidence="1">COW39</strain>
    </source>
</reference>
<keyword evidence="2" id="KW-1185">Reference proteome</keyword>
<gene>
    <name evidence="1" type="ORF">KSS95_13510</name>
</gene>
<accession>A0ABX8M1L4</accession>
<dbReference type="EMBL" id="CP077073">
    <property type="protein sequence ID" value="QXH33202.1"/>
    <property type="molecule type" value="Genomic_DNA"/>
</dbReference>
<organism evidence="1 2">
    <name type="scientific">Pseudomonas muyukensis</name>
    <dbReference type="NCBI Taxonomy" id="2842357"/>
    <lineage>
        <taxon>Bacteria</taxon>
        <taxon>Pseudomonadati</taxon>
        <taxon>Pseudomonadota</taxon>
        <taxon>Gammaproteobacteria</taxon>
        <taxon>Pseudomonadales</taxon>
        <taxon>Pseudomonadaceae</taxon>
        <taxon>Pseudomonas</taxon>
    </lineage>
</organism>
<evidence type="ECO:0000313" key="1">
    <source>
        <dbReference type="EMBL" id="QXH33202.1"/>
    </source>
</evidence>
<sequence>MSSTTSNTRQPQRYDYLALRSMSLASLAIAAVSDLDRGVRAVKDRDDFDDQLTHIQNGQRIAVSHHH</sequence>
<dbReference type="Proteomes" id="UP001047646">
    <property type="component" value="Chromosome"/>
</dbReference>
<name>A0ABX8M1L4_9PSED</name>